<gene>
    <name evidence="1" type="ORF">SAMN04489712_12817</name>
</gene>
<evidence type="ECO:0000313" key="2">
    <source>
        <dbReference type="Proteomes" id="UP000236723"/>
    </source>
</evidence>
<dbReference type="EMBL" id="FNVO01000028">
    <property type="protein sequence ID" value="SEG91024.1"/>
    <property type="molecule type" value="Genomic_DNA"/>
</dbReference>
<name>A0A1H6E1I0_9ACTN</name>
<organism evidence="1 2">
    <name type="scientific">Thermomonospora echinospora</name>
    <dbReference type="NCBI Taxonomy" id="1992"/>
    <lineage>
        <taxon>Bacteria</taxon>
        <taxon>Bacillati</taxon>
        <taxon>Actinomycetota</taxon>
        <taxon>Actinomycetes</taxon>
        <taxon>Streptosporangiales</taxon>
        <taxon>Thermomonosporaceae</taxon>
        <taxon>Thermomonospora</taxon>
    </lineage>
</organism>
<dbReference type="AlphaFoldDB" id="A0A1H6E1I0"/>
<sequence length="50" mass="5629">MVSAAGGWRLLESAQPDDLRMQIRGALGFWPVSASQRHSSMSQRIYAPRR</sequence>
<dbReference type="Proteomes" id="UP000236723">
    <property type="component" value="Unassembled WGS sequence"/>
</dbReference>
<reference evidence="2" key="1">
    <citation type="submission" date="2016-10" db="EMBL/GenBank/DDBJ databases">
        <authorList>
            <person name="Varghese N."/>
            <person name="Submissions S."/>
        </authorList>
    </citation>
    <scope>NUCLEOTIDE SEQUENCE [LARGE SCALE GENOMIC DNA]</scope>
    <source>
        <strain evidence="2">DSM 43163</strain>
    </source>
</reference>
<protein>
    <submittedName>
        <fullName evidence="1">Uncharacterized protein</fullName>
    </submittedName>
</protein>
<accession>A0A1H6E1I0</accession>
<keyword evidence="2" id="KW-1185">Reference proteome</keyword>
<evidence type="ECO:0000313" key="1">
    <source>
        <dbReference type="EMBL" id="SEG91024.1"/>
    </source>
</evidence>
<proteinExistence type="predicted"/>